<name>A0A7J6WSM6_THATH</name>
<feature type="region of interest" description="Disordered" evidence="2">
    <location>
        <begin position="158"/>
        <end position="203"/>
    </location>
</feature>
<gene>
    <name evidence="3" type="ORF">FRX31_010948</name>
</gene>
<feature type="compositionally biased region" description="Low complexity" evidence="2">
    <location>
        <begin position="177"/>
        <end position="192"/>
    </location>
</feature>
<sequence length="203" mass="21846">MSSAACCPNSLQQPSQHKMITNFLPASSSSLIGFSHRNPFYCSNLKLKSSSLTIGFAKLSVKCSSSNKPPGEADSKDVLDAFFLGKALAEAINERIESTVGELLSVVGRLQAEQQKQIQDFQEDVLERAKREKEKASREALEAQGFVPKSTAVAVNVAPPAVSRSDATNVTPYRPASSSDSDTTTGNNGSTTEDPFLRMLKDD</sequence>
<evidence type="ECO:0000313" key="4">
    <source>
        <dbReference type="Proteomes" id="UP000554482"/>
    </source>
</evidence>
<dbReference type="PANTHER" id="PTHR35745:SF1">
    <property type="entry name" value="OS04G0513000 PROTEIN"/>
    <property type="match status" value="1"/>
</dbReference>
<evidence type="ECO:0000256" key="1">
    <source>
        <dbReference type="SAM" id="Coils"/>
    </source>
</evidence>
<keyword evidence="1" id="KW-0175">Coiled coil</keyword>
<dbReference type="Pfam" id="PF20711">
    <property type="entry name" value="DUF6825"/>
    <property type="match status" value="1"/>
</dbReference>
<dbReference type="EMBL" id="JABWDY010011928">
    <property type="protein sequence ID" value="KAF5199455.1"/>
    <property type="molecule type" value="Genomic_DNA"/>
</dbReference>
<dbReference type="GO" id="GO:0009535">
    <property type="term" value="C:chloroplast thylakoid membrane"/>
    <property type="evidence" value="ECO:0007669"/>
    <property type="project" value="TreeGrafter"/>
</dbReference>
<dbReference type="GO" id="GO:0010027">
    <property type="term" value="P:thylakoid membrane organization"/>
    <property type="evidence" value="ECO:0007669"/>
    <property type="project" value="InterPro"/>
</dbReference>
<proteinExistence type="predicted"/>
<dbReference type="AlphaFoldDB" id="A0A7J6WSM6"/>
<evidence type="ECO:0000313" key="3">
    <source>
        <dbReference type="EMBL" id="KAF5199455.1"/>
    </source>
</evidence>
<dbReference type="OrthoDB" id="532061at2759"/>
<comment type="caution">
    <text evidence="3">The sequence shown here is derived from an EMBL/GenBank/DDBJ whole genome shotgun (WGS) entry which is preliminary data.</text>
</comment>
<dbReference type="InterPro" id="IPR040003">
    <property type="entry name" value="PG18-like"/>
</dbReference>
<accession>A0A7J6WSM6</accession>
<organism evidence="3 4">
    <name type="scientific">Thalictrum thalictroides</name>
    <name type="common">Rue-anemone</name>
    <name type="synonym">Anemone thalictroides</name>
    <dbReference type="NCBI Taxonomy" id="46969"/>
    <lineage>
        <taxon>Eukaryota</taxon>
        <taxon>Viridiplantae</taxon>
        <taxon>Streptophyta</taxon>
        <taxon>Embryophyta</taxon>
        <taxon>Tracheophyta</taxon>
        <taxon>Spermatophyta</taxon>
        <taxon>Magnoliopsida</taxon>
        <taxon>Ranunculales</taxon>
        <taxon>Ranunculaceae</taxon>
        <taxon>Thalictroideae</taxon>
        <taxon>Thalictrum</taxon>
    </lineage>
</organism>
<dbReference type="PANTHER" id="PTHR35745">
    <property type="entry name" value="BNACNNG14650D PROTEIN"/>
    <property type="match status" value="1"/>
</dbReference>
<keyword evidence="4" id="KW-1185">Reference proteome</keyword>
<protein>
    <submittedName>
        <fullName evidence="3">Uncharacterized protein</fullName>
    </submittedName>
</protein>
<feature type="coiled-coil region" evidence="1">
    <location>
        <begin position="112"/>
        <end position="146"/>
    </location>
</feature>
<evidence type="ECO:0000256" key="2">
    <source>
        <dbReference type="SAM" id="MobiDB-lite"/>
    </source>
</evidence>
<reference evidence="3 4" key="1">
    <citation type="submission" date="2020-06" db="EMBL/GenBank/DDBJ databases">
        <title>Transcriptomic and genomic resources for Thalictrum thalictroides and T. hernandezii: Facilitating candidate gene discovery in an emerging model plant lineage.</title>
        <authorList>
            <person name="Arias T."/>
            <person name="Riano-Pachon D.M."/>
            <person name="Di Stilio V.S."/>
        </authorList>
    </citation>
    <scope>NUCLEOTIDE SEQUENCE [LARGE SCALE GENOMIC DNA]</scope>
    <source>
        <strain evidence="4">cv. WT478/WT964</strain>
        <tissue evidence="3">Leaves</tissue>
    </source>
</reference>
<dbReference type="Proteomes" id="UP000554482">
    <property type="component" value="Unassembled WGS sequence"/>
</dbReference>